<dbReference type="GO" id="GO:0016989">
    <property type="term" value="F:sigma factor antagonist activity"/>
    <property type="evidence" value="ECO:0007669"/>
    <property type="project" value="TreeGrafter"/>
</dbReference>
<sequence length="397" mass="45436">MMDNYLNYFENKSFVHWVWEPDEQSQQYWDDYLKTHPEERQAIEAARLVLSQLKSSGKPVEQEELNTLLPGIYTKINQGRRAPKLRRIALNTLKYAAVAVLFFATGIGFMEVKYQDTLRELSAQMANVSVFNGRHARLILSDGNSIVLRDKQSNIQYRENGTIIINHTDTISVPSHLSKAGLNQLIVPYGKNSSLTLPDGTVAYINAGSRLLFPQAFEGKNREVFLVGEGYFEVRHNPKRPFLVKTSDIHVEAVGTTFNVSAYPSDTKIEVVLVEGKVHVAENSFKLLKNKQTMHPNDILCFDKENADIDLKQVKVENYTSWHDGFLNFESVELHKVMEKLERYYDIQVSYTNPSLEMKKITGKLALRQNQDDVLRVLASTTTVQIQKTEENNYIIK</sequence>
<dbReference type="Gene3D" id="3.55.50.30">
    <property type="match status" value="1"/>
</dbReference>
<feature type="domain" description="Protein FecR C-terminal" evidence="3">
    <location>
        <begin position="327"/>
        <end position="396"/>
    </location>
</feature>
<evidence type="ECO:0000259" key="2">
    <source>
        <dbReference type="Pfam" id="PF04773"/>
    </source>
</evidence>
<evidence type="ECO:0000313" key="4">
    <source>
        <dbReference type="EMBL" id="MCW0481874.1"/>
    </source>
</evidence>
<keyword evidence="1" id="KW-0472">Membrane</keyword>
<keyword evidence="1" id="KW-1133">Transmembrane helix</keyword>
<evidence type="ECO:0000259" key="3">
    <source>
        <dbReference type="Pfam" id="PF16344"/>
    </source>
</evidence>
<comment type="caution">
    <text evidence="4">The sequence shown here is derived from an EMBL/GenBank/DDBJ whole genome shotgun (WGS) entry which is preliminary data.</text>
</comment>
<dbReference type="EMBL" id="JAPAAF010000003">
    <property type="protein sequence ID" value="MCW0481874.1"/>
    <property type="molecule type" value="Genomic_DNA"/>
</dbReference>
<protein>
    <submittedName>
        <fullName evidence="4">FecR domain-containing protein</fullName>
    </submittedName>
</protein>
<accession>A0AA41Y1R4</accession>
<dbReference type="FunFam" id="2.60.120.1440:FF:000001">
    <property type="entry name" value="Putative anti-sigma factor"/>
    <property type="match status" value="1"/>
</dbReference>
<dbReference type="Pfam" id="PF16344">
    <property type="entry name" value="FecR_C"/>
    <property type="match status" value="1"/>
</dbReference>
<dbReference type="Proteomes" id="UP001163821">
    <property type="component" value="Unassembled WGS sequence"/>
</dbReference>
<dbReference type="Pfam" id="PF04773">
    <property type="entry name" value="FecR"/>
    <property type="match status" value="1"/>
</dbReference>
<feature type="domain" description="FecR protein" evidence="2">
    <location>
        <begin position="190"/>
        <end position="278"/>
    </location>
</feature>
<dbReference type="InterPro" id="IPR006860">
    <property type="entry name" value="FecR"/>
</dbReference>
<dbReference type="PANTHER" id="PTHR30273">
    <property type="entry name" value="PERIPLASMIC SIGNAL SENSOR AND SIGMA FACTOR ACTIVATOR FECR-RELATED"/>
    <property type="match status" value="1"/>
</dbReference>
<name>A0AA41Y1R4_9BACT</name>
<evidence type="ECO:0000256" key="1">
    <source>
        <dbReference type="SAM" id="Phobius"/>
    </source>
</evidence>
<gene>
    <name evidence="4" type="ORF">N2K84_03970</name>
</gene>
<organism evidence="4 5">
    <name type="scientific">Gaoshiqia sediminis</name>
    <dbReference type="NCBI Taxonomy" id="2986998"/>
    <lineage>
        <taxon>Bacteria</taxon>
        <taxon>Pseudomonadati</taxon>
        <taxon>Bacteroidota</taxon>
        <taxon>Bacteroidia</taxon>
        <taxon>Marinilabiliales</taxon>
        <taxon>Prolixibacteraceae</taxon>
        <taxon>Gaoshiqia</taxon>
    </lineage>
</organism>
<dbReference type="InterPro" id="IPR012373">
    <property type="entry name" value="Ferrdict_sens_TM"/>
</dbReference>
<dbReference type="InterPro" id="IPR032508">
    <property type="entry name" value="FecR_C"/>
</dbReference>
<keyword evidence="5" id="KW-1185">Reference proteome</keyword>
<feature type="transmembrane region" description="Helical" evidence="1">
    <location>
        <begin position="88"/>
        <end position="110"/>
    </location>
</feature>
<dbReference type="PANTHER" id="PTHR30273:SF2">
    <property type="entry name" value="PROTEIN FECR"/>
    <property type="match status" value="1"/>
</dbReference>
<dbReference type="Gene3D" id="2.60.120.1440">
    <property type="match status" value="1"/>
</dbReference>
<evidence type="ECO:0000313" key="5">
    <source>
        <dbReference type="Proteomes" id="UP001163821"/>
    </source>
</evidence>
<dbReference type="RefSeq" id="WP_282590484.1">
    <property type="nucleotide sequence ID" value="NZ_JAPAAF010000003.1"/>
</dbReference>
<reference evidence="4" key="1">
    <citation type="submission" date="2022-10" db="EMBL/GenBank/DDBJ databases">
        <title>Gaoshiqiia sediminis gen. nov., sp. nov., isolated from coastal sediment.</title>
        <authorList>
            <person name="Yu W.X."/>
            <person name="Mu D.S."/>
            <person name="Du J.Z."/>
            <person name="Liang Y.Q."/>
        </authorList>
    </citation>
    <scope>NUCLEOTIDE SEQUENCE</scope>
    <source>
        <strain evidence="4">A06</strain>
    </source>
</reference>
<proteinExistence type="predicted"/>
<keyword evidence="1" id="KW-0812">Transmembrane</keyword>
<dbReference type="AlphaFoldDB" id="A0AA41Y1R4"/>